<sequence length="163" mass="18144">MAVMPPKRKKKSTANGNAIEMTGDMSRSRHKSFSTFSMSSIKDKKEEEIDEDSPGDKEPKSKQFQQAAMSGDEDAVEAFISKGIELSVTDEFGRTPLHNAILGKQLRIVDILLSRGADVQLKDERGDTPLHTAVRTGDERILQVNYLTCNMEADLFQPITPRC</sequence>
<dbReference type="Pfam" id="PF12796">
    <property type="entry name" value="Ank_2"/>
    <property type="match status" value="1"/>
</dbReference>
<dbReference type="InterPro" id="IPR002110">
    <property type="entry name" value="Ankyrin_rpt"/>
</dbReference>
<keyword evidence="6" id="KW-1185">Reference proteome</keyword>
<dbReference type="SUPFAM" id="SSF48403">
    <property type="entry name" value="Ankyrin repeat"/>
    <property type="match status" value="1"/>
</dbReference>
<dbReference type="OrthoDB" id="5974236at2759"/>
<evidence type="ECO:0000313" key="5">
    <source>
        <dbReference type="EMBL" id="KAJ7386325.1"/>
    </source>
</evidence>
<protein>
    <submittedName>
        <fullName evidence="5">Uncharacterized protein</fullName>
    </submittedName>
</protein>
<evidence type="ECO:0000256" key="1">
    <source>
        <dbReference type="ARBA" id="ARBA00022737"/>
    </source>
</evidence>
<evidence type="ECO:0000256" key="2">
    <source>
        <dbReference type="ARBA" id="ARBA00023043"/>
    </source>
</evidence>
<keyword evidence="1" id="KW-0677">Repeat</keyword>
<gene>
    <name evidence="5" type="ORF">OS493_010736</name>
</gene>
<dbReference type="PANTHER" id="PTHR24171">
    <property type="entry name" value="ANKYRIN REPEAT DOMAIN-CONTAINING PROTEIN 39-RELATED"/>
    <property type="match status" value="1"/>
</dbReference>
<dbReference type="InterPro" id="IPR036770">
    <property type="entry name" value="Ankyrin_rpt-contain_sf"/>
</dbReference>
<dbReference type="SMART" id="SM00248">
    <property type="entry name" value="ANK"/>
    <property type="match status" value="3"/>
</dbReference>
<dbReference type="PROSITE" id="PS50297">
    <property type="entry name" value="ANK_REP_REGION"/>
    <property type="match status" value="1"/>
</dbReference>
<dbReference type="EMBL" id="MU825877">
    <property type="protein sequence ID" value="KAJ7386325.1"/>
    <property type="molecule type" value="Genomic_DNA"/>
</dbReference>
<feature type="repeat" description="ANK" evidence="3">
    <location>
        <begin position="92"/>
        <end position="124"/>
    </location>
</feature>
<evidence type="ECO:0000313" key="6">
    <source>
        <dbReference type="Proteomes" id="UP001163046"/>
    </source>
</evidence>
<accession>A0A9X0D494</accession>
<feature type="region of interest" description="Disordered" evidence="4">
    <location>
        <begin position="1"/>
        <end position="70"/>
    </location>
</feature>
<dbReference type="Proteomes" id="UP001163046">
    <property type="component" value="Unassembled WGS sequence"/>
</dbReference>
<name>A0A9X0D494_9CNID</name>
<comment type="caution">
    <text evidence="5">The sequence shown here is derived from an EMBL/GenBank/DDBJ whole genome shotgun (WGS) entry which is preliminary data.</text>
</comment>
<reference evidence="5" key="1">
    <citation type="submission" date="2023-01" db="EMBL/GenBank/DDBJ databases">
        <title>Genome assembly of the deep-sea coral Lophelia pertusa.</title>
        <authorList>
            <person name="Herrera S."/>
            <person name="Cordes E."/>
        </authorList>
    </citation>
    <scope>NUCLEOTIDE SEQUENCE</scope>
    <source>
        <strain evidence="5">USNM1676648</strain>
        <tissue evidence="5">Polyp</tissue>
    </source>
</reference>
<feature type="compositionally biased region" description="Basic residues" evidence="4">
    <location>
        <begin position="1"/>
        <end position="12"/>
    </location>
</feature>
<keyword evidence="2 3" id="KW-0040">ANK repeat</keyword>
<proteinExistence type="predicted"/>
<dbReference type="AlphaFoldDB" id="A0A9X0D494"/>
<dbReference type="Gene3D" id="1.25.40.20">
    <property type="entry name" value="Ankyrin repeat-containing domain"/>
    <property type="match status" value="1"/>
</dbReference>
<organism evidence="5 6">
    <name type="scientific">Desmophyllum pertusum</name>
    <dbReference type="NCBI Taxonomy" id="174260"/>
    <lineage>
        <taxon>Eukaryota</taxon>
        <taxon>Metazoa</taxon>
        <taxon>Cnidaria</taxon>
        <taxon>Anthozoa</taxon>
        <taxon>Hexacorallia</taxon>
        <taxon>Scleractinia</taxon>
        <taxon>Caryophylliina</taxon>
        <taxon>Caryophylliidae</taxon>
        <taxon>Desmophyllum</taxon>
    </lineage>
</organism>
<dbReference type="PROSITE" id="PS50088">
    <property type="entry name" value="ANK_REPEAT"/>
    <property type="match status" value="1"/>
</dbReference>
<evidence type="ECO:0000256" key="4">
    <source>
        <dbReference type="SAM" id="MobiDB-lite"/>
    </source>
</evidence>
<evidence type="ECO:0000256" key="3">
    <source>
        <dbReference type="PROSITE-ProRule" id="PRU00023"/>
    </source>
</evidence>